<dbReference type="PROSITE" id="PS01186">
    <property type="entry name" value="EGF_2"/>
    <property type="match status" value="2"/>
</dbReference>
<feature type="region of interest" description="Disordered" evidence="4">
    <location>
        <begin position="507"/>
        <end position="526"/>
    </location>
</feature>
<dbReference type="GO" id="GO:0009986">
    <property type="term" value="C:cell surface"/>
    <property type="evidence" value="ECO:0007669"/>
    <property type="project" value="TreeGrafter"/>
</dbReference>
<dbReference type="AlphaFoldDB" id="A0A8T1WHI9"/>
<evidence type="ECO:0000256" key="1">
    <source>
        <dbReference type="ARBA" id="ARBA00022729"/>
    </source>
</evidence>
<keyword evidence="5" id="KW-1133">Transmembrane helix</keyword>
<accession>A0A8T1WHI9</accession>
<evidence type="ECO:0000256" key="3">
    <source>
        <dbReference type="PROSITE-ProRule" id="PRU00076"/>
    </source>
</evidence>
<keyword evidence="5" id="KW-0812">Transmembrane</keyword>
<dbReference type="InterPro" id="IPR000742">
    <property type="entry name" value="EGF"/>
</dbReference>
<keyword evidence="8" id="KW-1185">Reference proteome</keyword>
<gene>
    <name evidence="7" type="primary">NHLRC2</name>
    <name evidence="7" type="ORF">PHYBOEH_006642</name>
</gene>
<evidence type="ECO:0000313" key="8">
    <source>
        <dbReference type="Proteomes" id="UP000693981"/>
    </source>
</evidence>
<feature type="domain" description="EGF-like" evidence="6">
    <location>
        <begin position="298"/>
        <end position="329"/>
    </location>
</feature>
<feature type="transmembrane region" description="Helical" evidence="5">
    <location>
        <begin position="466"/>
        <end position="488"/>
    </location>
</feature>
<dbReference type="PANTHER" id="PTHR14949">
    <property type="entry name" value="EGF-LIKE-DOMAIN, MULTIPLE 7, 8"/>
    <property type="match status" value="1"/>
</dbReference>
<comment type="caution">
    <text evidence="7">The sequence shown here is derived from an EMBL/GenBank/DDBJ whole genome shotgun (WGS) entry which is preliminary data.</text>
</comment>
<sequence length="526" mass="57820">MGPAWHPTSANALLGTLAGAMAEKMAKRFVLNVASRSSSNFCALRGNYDSATAIRDCNTYRCPQYDQELTANDGLTFQSGCSVGDPEPNPTRNPTLTRDKQLQNLLDYHDELNTARTSDDFLCGNVIWEQGDIESANRTNRVIRTNYVNVTKVDEVTWEYGASTPGEGIYECFNSGACVAPDECACSDGWSGIDCNTPLCRFLEADTSGTVSYGCRNGGVCIDQDLCRCITVQSTLHEQYPTAPVGLTGYFGSDCALPICIQGVYDPICNASVVASNLNLTSGNITGIEATASSVVSSGDGCYRCKNGGLCVAPDMCACSEGWSGFDCSTPICELSKATTVSLRRTLFTVDELKVEKFRTDPCGTEGGRWGKEIVNGALVGQGNCTLPMKCTCLCRQRYDKKRCDDTGELCEKPWHDPFRRYRSIPQGYIYGTRDCVDGFQGLEDADGNFLTCHLQVYVPSLWRRYTVSVVVILTMLGILLLLAWYYIRKKVRRALLLAKAERRRSRKNSEENMMKPGAFAHPKNE</sequence>
<dbReference type="GO" id="GO:0005576">
    <property type="term" value="C:extracellular region"/>
    <property type="evidence" value="ECO:0007669"/>
    <property type="project" value="TreeGrafter"/>
</dbReference>
<comment type="caution">
    <text evidence="3">Lacks conserved residue(s) required for the propagation of feature annotation.</text>
</comment>
<reference evidence="7" key="1">
    <citation type="submission" date="2021-02" db="EMBL/GenBank/DDBJ databases">
        <authorList>
            <person name="Palmer J.M."/>
        </authorList>
    </citation>
    <scope>NUCLEOTIDE SEQUENCE</scope>
    <source>
        <strain evidence="7">SCRP23</strain>
    </source>
</reference>
<evidence type="ECO:0000256" key="4">
    <source>
        <dbReference type="SAM" id="MobiDB-lite"/>
    </source>
</evidence>
<dbReference type="Proteomes" id="UP000693981">
    <property type="component" value="Unassembled WGS sequence"/>
</dbReference>
<dbReference type="EMBL" id="JAGDFL010000355">
    <property type="protein sequence ID" value="KAG7391580.1"/>
    <property type="molecule type" value="Genomic_DNA"/>
</dbReference>
<evidence type="ECO:0000256" key="5">
    <source>
        <dbReference type="SAM" id="Phobius"/>
    </source>
</evidence>
<keyword evidence="5" id="KW-0472">Membrane</keyword>
<keyword evidence="3" id="KW-0245">EGF-like domain</keyword>
<name>A0A8T1WHI9_9STRA</name>
<keyword evidence="2 3" id="KW-1015">Disulfide bond</keyword>
<dbReference type="PANTHER" id="PTHR14949:SF54">
    <property type="entry name" value="VWFD DOMAIN-CONTAINING PROTEIN"/>
    <property type="match status" value="1"/>
</dbReference>
<dbReference type="InterPro" id="IPR050969">
    <property type="entry name" value="Dev_Signal_Modulators"/>
</dbReference>
<keyword evidence="1" id="KW-0732">Signal</keyword>
<dbReference type="GO" id="GO:0005102">
    <property type="term" value="F:signaling receptor binding"/>
    <property type="evidence" value="ECO:0007669"/>
    <property type="project" value="TreeGrafter"/>
</dbReference>
<evidence type="ECO:0000256" key="2">
    <source>
        <dbReference type="ARBA" id="ARBA00023157"/>
    </source>
</evidence>
<organism evidence="7 8">
    <name type="scientific">Phytophthora boehmeriae</name>
    <dbReference type="NCBI Taxonomy" id="109152"/>
    <lineage>
        <taxon>Eukaryota</taxon>
        <taxon>Sar</taxon>
        <taxon>Stramenopiles</taxon>
        <taxon>Oomycota</taxon>
        <taxon>Peronosporomycetes</taxon>
        <taxon>Peronosporales</taxon>
        <taxon>Peronosporaceae</taxon>
        <taxon>Phytophthora</taxon>
    </lineage>
</organism>
<evidence type="ECO:0000259" key="6">
    <source>
        <dbReference type="PROSITE" id="PS50026"/>
    </source>
</evidence>
<proteinExistence type="predicted"/>
<feature type="disulfide bond" evidence="3">
    <location>
        <begin position="319"/>
        <end position="328"/>
    </location>
</feature>
<dbReference type="PROSITE" id="PS00022">
    <property type="entry name" value="EGF_1"/>
    <property type="match status" value="2"/>
</dbReference>
<evidence type="ECO:0000313" key="7">
    <source>
        <dbReference type="EMBL" id="KAG7391580.1"/>
    </source>
</evidence>
<dbReference type="OrthoDB" id="10045365at2759"/>
<dbReference type="PROSITE" id="PS50026">
    <property type="entry name" value="EGF_3"/>
    <property type="match status" value="1"/>
</dbReference>
<protein>
    <submittedName>
        <fullName evidence="7">NHL repeat-containing protein 2</fullName>
    </submittedName>
</protein>